<feature type="transmembrane region" description="Helical" evidence="1">
    <location>
        <begin position="10"/>
        <end position="28"/>
    </location>
</feature>
<keyword evidence="1" id="KW-0812">Transmembrane</keyword>
<evidence type="ECO:0000256" key="1">
    <source>
        <dbReference type="SAM" id="Phobius"/>
    </source>
</evidence>
<evidence type="ECO:0000313" key="2">
    <source>
        <dbReference type="EMBL" id="EPS34103.1"/>
    </source>
</evidence>
<name>S8B5G7_PENO1</name>
<dbReference type="EMBL" id="KB644415">
    <property type="protein sequence ID" value="EPS34103.1"/>
    <property type="molecule type" value="Genomic_DNA"/>
</dbReference>
<organism evidence="2 3">
    <name type="scientific">Penicillium oxalicum (strain 114-2 / CGMCC 5302)</name>
    <name type="common">Penicillium decumbens</name>
    <dbReference type="NCBI Taxonomy" id="933388"/>
    <lineage>
        <taxon>Eukaryota</taxon>
        <taxon>Fungi</taxon>
        <taxon>Dikarya</taxon>
        <taxon>Ascomycota</taxon>
        <taxon>Pezizomycotina</taxon>
        <taxon>Eurotiomycetes</taxon>
        <taxon>Eurotiomycetidae</taxon>
        <taxon>Eurotiales</taxon>
        <taxon>Aspergillaceae</taxon>
        <taxon>Penicillium</taxon>
    </lineage>
</organism>
<reference evidence="2 3" key="1">
    <citation type="journal article" date="2013" name="PLoS ONE">
        <title>Genomic and secretomic analyses reveal unique features of the lignocellulolytic enzyme system of Penicillium decumbens.</title>
        <authorList>
            <person name="Liu G."/>
            <person name="Zhang L."/>
            <person name="Wei X."/>
            <person name="Zou G."/>
            <person name="Qin Y."/>
            <person name="Ma L."/>
            <person name="Li J."/>
            <person name="Zheng H."/>
            <person name="Wang S."/>
            <person name="Wang C."/>
            <person name="Xun L."/>
            <person name="Zhao G.-P."/>
            <person name="Zhou Z."/>
            <person name="Qu Y."/>
        </authorList>
    </citation>
    <scope>NUCLEOTIDE SEQUENCE [LARGE SCALE GENOMIC DNA]</scope>
    <source>
        <strain evidence="3">114-2 / CGMCC 5302</strain>
    </source>
</reference>
<dbReference type="AlphaFoldDB" id="S8B5G7"/>
<protein>
    <submittedName>
        <fullName evidence="2">Uncharacterized protein</fullName>
    </submittedName>
</protein>
<accession>S8B5G7</accession>
<proteinExistence type="predicted"/>
<keyword evidence="1" id="KW-0472">Membrane</keyword>
<keyword evidence="1" id="KW-1133">Transmembrane helix</keyword>
<gene>
    <name evidence="2" type="ORF">PDE_09065</name>
</gene>
<sequence>MSTILGGLRLFRLIFLFLLFNTLLFWSLSSVSPFRSLLVSATPCPTFLAFSFIVFFIPPFLLTLLIAYICAGHIHNCAIAILIVEE</sequence>
<dbReference type="Proteomes" id="UP000019376">
    <property type="component" value="Unassembled WGS sequence"/>
</dbReference>
<evidence type="ECO:0000313" key="3">
    <source>
        <dbReference type="Proteomes" id="UP000019376"/>
    </source>
</evidence>
<keyword evidence="3" id="KW-1185">Reference proteome</keyword>
<feature type="transmembrane region" description="Helical" evidence="1">
    <location>
        <begin position="48"/>
        <end position="71"/>
    </location>
</feature>
<dbReference type="HOGENOM" id="CLU_2498578_0_0_1"/>